<feature type="domain" description="CoV 3a-like viroporin CD" evidence="9">
    <location>
        <begin position="123"/>
        <end position="202"/>
    </location>
</feature>
<dbReference type="InterPro" id="IPR046445">
    <property type="entry name" value="a/bCoV_VIROPORIN_3A-like_TM"/>
</dbReference>
<name>A0A866W1E5_9ALPC</name>
<evidence type="ECO:0000256" key="7">
    <source>
        <dbReference type="SAM" id="Phobius"/>
    </source>
</evidence>
<evidence type="ECO:0000256" key="4">
    <source>
        <dbReference type="ARBA" id="ARBA00022989"/>
    </source>
</evidence>
<gene>
    <name evidence="10" type="primary">ORF3</name>
</gene>
<evidence type="ECO:0000256" key="5">
    <source>
        <dbReference type="ARBA" id="ARBA00023136"/>
    </source>
</evidence>
<proteinExistence type="predicted"/>
<organism evidence="10">
    <name type="scientific">Lucheng Rn rat coronavirus</name>
    <dbReference type="NCBI Taxonomy" id="1508224"/>
    <lineage>
        <taxon>Viruses</taxon>
        <taxon>Riboviria</taxon>
        <taxon>Orthornavirae</taxon>
        <taxon>Pisuviricota</taxon>
        <taxon>Pisoniviricetes</taxon>
        <taxon>Nidovirales</taxon>
        <taxon>Cornidovirineae</taxon>
        <taxon>Coronaviridae</taxon>
        <taxon>Orthocoronavirinae</taxon>
        <taxon>Alphacoronavirus</taxon>
        <taxon>Luchacovirus</taxon>
        <taxon>Alphacoronavirus ratti</taxon>
    </lineage>
</organism>
<dbReference type="GO" id="GO:0016020">
    <property type="term" value="C:membrane"/>
    <property type="evidence" value="ECO:0007669"/>
    <property type="project" value="UniProtKB-UniRule"/>
</dbReference>
<evidence type="ECO:0000256" key="3">
    <source>
        <dbReference type="ARBA" id="ARBA00022870"/>
    </source>
</evidence>
<reference evidence="10" key="1">
    <citation type="submission" date="2020-07" db="EMBL/GenBank/DDBJ databases">
        <title>Extensive Genetic Diversity and Host Range of Rodent-borne Coronaviruses.</title>
        <authorList>
            <person name="Lin X.-D."/>
            <person name="Zhang H.-L."/>
            <person name="Wang M.-R."/>
            <person name="Guan X.-Q."/>
            <person name="Zhang Y.-Z."/>
        </authorList>
    </citation>
    <scope>NUCLEOTIDE SEQUENCE</scope>
    <source>
        <strain evidence="10">Lijiang-170</strain>
    </source>
</reference>
<dbReference type="GO" id="GO:0033644">
    <property type="term" value="C:host cell membrane"/>
    <property type="evidence" value="ECO:0007669"/>
    <property type="project" value="UniProtKB-SubCell"/>
</dbReference>
<dbReference type="PROSITE" id="PS51967">
    <property type="entry name" value="COV_VIROPORIN_3A_CD"/>
    <property type="match status" value="1"/>
</dbReference>
<evidence type="ECO:0000256" key="6">
    <source>
        <dbReference type="PROSITE-ProRule" id="PRU01311"/>
    </source>
</evidence>
<dbReference type="InterPro" id="IPR004293">
    <property type="entry name" value="Coronavirus_Orf3a/b"/>
</dbReference>
<dbReference type="Pfam" id="PF03053">
    <property type="entry name" value="Corona_NS3b"/>
    <property type="match status" value="1"/>
</dbReference>
<feature type="domain" description="CoV 3a-like viroporin TM" evidence="8">
    <location>
        <begin position="29"/>
        <end position="119"/>
    </location>
</feature>
<protein>
    <submittedName>
        <fullName evidence="10">ORF3 protein</fullName>
    </submittedName>
</protein>
<evidence type="ECO:0000259" key="9">
    <source>
        <dbReference type="PROSITE" id="PS51967"/>
    </source>
</evidence>
<feature type="transmembrane region" description="Helical" evidence="7">
    <location>
        <begin position="67"/>
        <end position="88"/>
    </location>
</feature>
<keyword evidence="5 6" id="KW-0472">Membrane</keyword>
<feature type="transmembrane region" description="Helical" evidence="7">
    <location>
        <begin position="33"/>
        <end position="55"/>
    </location>
</feature>
<evidence type="ECO:0000259" key="8">
    <source>
        <dbReference type="PROSITE" id="PS51966"/>
    </source>
</evidence>
<keyword evidence="2 6" id="KW-0812">Transmembrane</keyword>
<evidence type="ECO:0000313" key="10">
    <source>
        <dbReference type="EMBL" id="QOE77269.1"/>
    </source>
</evidence>
<accession>A0A866W1E5</accession>
<dbReference type="PROSITE" id="PS51966">
    <property type="entry name" value="COV_VIROPORIN_3A_TM"/>
    <property type="match status" value="1"/>
</dbReference>
<dbReference type="EMBL" id="MT820625">
    <property type="protein sequence ID" value="QOE77269.1"/>
    <property type="molecule type" value="Genomic_RNA"/>
</dbReference>
<feature type="transmembrane region" description="Helical" evidence="7">
    <location>
        <begin position="94"/>
        <end position="109"/>
    </location>
</feature>
<keyword evidence="3 6" id="KW-1043">Host membrane</keyword>
<comment type="subcellular location">
    <subcellularLocation>
        <location evidence="1">Host membrane</location>
        <topology evidence="1">Multi-pass membrane protein</topology>
    </subcellularLocation>
</comment>
<evidence type="ECO:0000256" key="1">
    <source>
        <dbReference type="ARBA" id="ARBA00004301"/>
    </source>
</evidence>
<evidence type="ECO:0000256" key="2">
    <source>
        <dbReference type="ARBA" id="ARBA00022692"/>
    </source>
</evidence>
<dbReference type="InterPro" id="IPR046446">
    <property type="entry name" value="a/bCoV_VIROPORIN_3A-like_CD"/>
</dbReference>
<keyword evidence="4 6" id="KW-1133">Transmembrane helix</keyword>
<sequence>MIGGLFSVGFEQFIQHANVTTGGALTALAAQPLINYGTAVFSVYSCFFLSFFALYSVKSDRANCLLLLLRLLTLFVAVPILFCTGYYIDGSLTLVILLSRFCYLTYYCVRFKRLHFILYNTSTLLFAQGRCVPYVKLHYFANYAALYGGAGHLMLGRKVINFTEARNVVLAVRGRLQEDLLLARVVELANGECIYIFTKEPAVSVYNFSFQPLN</sequence>